<evidence type="ECO:0000313" key="2">
    <source>
        <dbReference type="WBParaSite" id="nRc.2.0.1.t29956-RA"/>
    </source>
</evidence>
<protein>
    <submittedName>
        <fullName evidence="2">Uncharacterized protein</fullName>
    </submittedName>
</protein>
<sequence length="108" mass="12819">MFIDQKRKPPGICSPFIEFLLKNRTRNRYAAWEEEVFLNSQLDEIKVSCKNRQKLLKTIRRAKIFTDEERNTATLIGIGSFCQLDKHRIDWIIKLTFLKFPIDATIMN</sequence>
<name>A0A915JUL9_ROMCU</name>
<dbReference type="Proteomes" id="UP000887565">
    <property type="component" value="Unplaced"/>
</dbReference>
<reference evidence="2" key="1">
    <citation type="submission" date="2022-11" db="UniProtKB">
        <authorList>
            <consortium name="WormBaseParasite"/>
        </authorList>
    </citation>
    <scope>IDENTIFICATION</scope>
</reference>
<dbReference type="AlphaFoldDB" id="A0A915JUL9"/>
<accession>A0A915JUL9</accession>
<organism evidence="1 2">
    <name type="scientific">Romanomermis culicivorax</name>
    <name type="common">Nematode worm</name>
    <dbReference type="NCBI Taxonomy" id="13658"/>
    <lineage>
        <taxon>Eukaryota</taxon>
        <taxon>Metazoa</taxon>
        <taxon>Ecdysozoa</taxon>
        <taxon>Nematoda</taxon>
        <taxon>Enoplea</taxon>
        <taxon>Dorylaimia</taxon>
        <taxon>Mermithida</taxon>
        <taxon>Mermithoidea</taxon>
        <taxon>Mermithidae</taxon>
        <taxon>Romanomermis</taxon>
    </lineage>
</organism>
<keyword evidence="1" id="KW-1185">Reference proteome</keyword>
<evidence type="ECO:0000313" key="1">
    <source>
        <dbReference type="Proteomes" id="UP000887565"/>
    </source>
</evidence>
<dbReference type="WBParaSite" id="nRc.2.0.1.t29956-RA">
    <property type="protein sequence ID" value="nRc.2.0.1.t29956-RA"/>
    <property type="gene ID" value="nRc.2.0.1.g29956"/>
</dbReference>
<proteinExistence type="predicted"/>